<dbReference type="SMART" id="SM00487">
    <property type="entry name" value="DEXDc"/>
    <property type="match status" value="1"/>
</dbReference>
<dbReference type="Proteomes" id="UP000189274">
    <property type="component" value="Unassembled WGS sequence"/>
</dbReference>
<dbReference type="Gene3D" id="2.30.30.1160">
    <property type="match status" value="1"/>
</dbReference>
<dbReference type="InterPro" id="IPR040801">
    <property type="entry name" value="Ski2_N"/>
</dbReference>
<keyword evidence="4" id="KW-0547">Nucleotide-binding</keyword>
<feature type="compositionally biased region" description="Basic and acidic residues" evidence="9">
    <location>
        <begin position="522"/>
        <end position="532"/>
    </location>
</feature>
<comment type="similarity">
    <text evidence="2">Belongs to the helicase family. SKI2 subfamily.</text>
</comment>
<feature type="region of interest" description="Disordered" evidence="9">
    <location>
        <begin position="522"/>
        <end position="578"/>
    </location>
</feature>
<dbReference type="InterPro" id="IPR012961">
    <property type="entry name" value="Ski2/MTR4_C"/>
</dbReference>
<dbReference type="PROSITE" id="PS51194">
    <property type="entry name" value="HELICASE_CTER"/>
    <property type="match status" value="1"/>
</dbReference>
<dbReference type="CDD" id="cd18795">
    <property type="entry name" value="SF2_C_Ski2"/>
    <property type="match status" value="1"/>
</dbReference>
<dbReference type="Pfam" id="PF17911">
    <property type="entry name" value="Ski2_N"/>
    <property type="match status" value="1"/>
</dbReference>
<dbReference type="FunFam" id="3.40.50.300:FF:000987">
    <property type="entry name" value="DEAD/DEAH box RNA helicase"/>
    <property type="match status" value="1"/>
</dbReference>
<feature type="domain" description="Helicase ATP-binding" evidence="10">
    <location>
        <begin position="320"/>
        <end position="478"/>
    </location>
</feature>
<dbReference type="InterPro" id="IPR025696">
    <property type="entry name" value="Beta-barrel_MTR4"/>
</dbReference>
<keyword evidence="5" id="KW-0378">Hydrolase</keyword>
<gene>
    <name evidence="12" type="ORF">BOH78_4352</name>
</gene>
<keyword evidence="7" id="KW-0067">ATP-binding</keyword>
<dbReference type="FunFam" id="1.10.3380.30:FF:000001">
    <property type="entry name" value="Ski2 ATP-dependent RNA helicase"/>
    <property type="match status" value="1"/>
</dbReference>
<dbReference type="InterPro" id="IPR014001">
    <property type="entry name" value="Helicase_ATP-bd"/>
</dbReference>
<dbReference type="GO" id="GO:0070478">
    <property type="term" value="P:nuclear-transcribed mRNA catabolic process, 3'-5' exonucleolytic nonsense-mediated decay"/>
    <property type="evidence" value="ECO:0007669"/>
    <property type="project" value="TreeGrafter"/>
</dbReference>
<comment type="subcellular location">
    <subcellularLocation>
        <location evidence="1">Cytoplasm</location>
    </subcellularLocation>
</comment>
<dbReference type="InterPro" id="IPR050699">
    <property type="entry name" value="RNA-DNA_Helicase"/>
</dbReference>
<evidence type="ECO:0000259" key="10">
    <source>
        <dbReference type="PROSITE" id="PS51192"/>
    </source>
</evidence>
<evidence type="ECO:0000256" key="4">
    <source>
        <dbReference type="ARBA" id="ARBA00022741"/>
    </source>
</evidence>
<protein>
    <submittedName>
        <fullName evidence="12">Antiviral helicase SKI2</fullName>
    </submittedName>
</protein>
<dbReference type="GO" id="GO:0003723">
    <property type="term" value="F:RNA binding"/>
    <property type="evidence" value="ECO:0007669"/>
    <property type="project" value="UniProtKB-KW"/>
</dbReference>
<evidence type="ECO:0000259" key="11">
    <source>
        <dbReference type="PROSITE" id="PS51194"/>
    </source>
</evidence>
<dbReference type="PANTHER" id="PTHR12131">
    <property type="entry name" value="ATP-DEPENDENT RNA AND DNA HELICASE"/>
    <property type="match status" value="1"/>
</dbReference>
<evidence type="ECO:0000256" key="6">
    <source>
        <dbReference type="ARBA" id="ARBA00022806"/>
    </source>
</evidence>
<dbReference type="VEuPathDB" id="FungiDB:C5L36_0A02210"/>
<evidence type="ECO:0000256" key="9">
    <source>
        <dbReference type="SAM" id="MobiDB-lite"/>
    </source>
</evidence>
<dbReference type="Pfam" id="PF08148">
    <property type="entry name" value="DSHCT"/>
    <property type="match status" value="1"/>
</dbReference>
<dbReference type="InterPro" id="IPR048392">
    <property type="entry name" value="MTR4-like_stalk"/>
</dbReference>
<dbReference type="InterPro" id="IPR016438">
    <property type="entry name" value="SKI2-like"/>
</dbReference>
<feature type="domain" description="Helicase C-terminal" evidence="11">
    <location>
        <begin position="587"/>
        <end position="786"/>
    </location>
</feature>
<dbReference type="InterPro" id="IPR027417">
    <property type="entry name" value="P-loop_NTPase"/>
</dbReference>
<keyword evidence="3" id="KW-0963">Cytoplasm</keyword>
<dbReference type="PANTHER" id="PTHR12131:SF1">
    <property type="entry name" value="ATP-DEPENDENT RNA HELICASE SUPV3L1, MITOCHONDRIAL-RELATED"/>
    <property type="match status" value="1"/>
</dbReference>
<dbReference type="SMART" id="SM00490">
    <property type="entry name" value="HELICc"/>
    <property type="match status" value="1"/>
</dbReference>
<accession>A0A1V2LIS2</accession>
<proteinExistence type="inferred from homology"/>
<keyword evidence="6 12" id="KW-0347">Helicase</keyword>
<dbReference type="Gene3D" id="3.40.50.300">
    <property type="entry name" value="P-loop containing nucleotide triphosphate hydrolases"/>
    <property type="match status" value="2"/>
</dbReference>
<evidence type="ECO:0000256" key="3">
    <source>
        <dbReference type="ARBA" id="ARBA00022490"/>
    </source>
</evidence>
<dbReference type="GO" id="GO:0005524">
    <property type="term" value="F:ATP binding"/>
    <property type="evidence" value="ECO:0007669"/>
    <property type="project" value="UniProtKB-KW"/>
</dbReference>
<dbReference type="FunFam" id="3.40.50.300:FF:000354">
    <property type="entry name" value="ATP-dependent RNA helicase SKI2"/>
    <property type="match status" value="1"/>
</dbReference>
<dbReference type="InterPro" id="IPR011545">
    <property type="entry name" value="DEAD/DEAH_box_helicase_dom"/>
</dbReference>
<keyword evidence="8" id="KW-0694">RNA-binding</keyword>
<evidence type="ECO:0000256" key="2">
    <source>
        <dbReference type="ARBA" id="ARBA00010140"/>
    </source>
</evidence>
<dbReference type="GO" id="GO:0003724">
    <property type="term" value="F:RNA helicase activity"/>
    <property type="evidence" value="ECO:0007669"/>
    <property type="project" value="InterPro"/>
</dbReference>
<dbReference type="EMBL" id="MQVM01000030">
    <property type="protein sequence ID" value="ONH71675.1"/>
    <property type="molecule type" value="Genomic_DNA"/>
</dbReference>
<sequence length="1274" mass="143756">MGGIDILYSKLLEVETSDGVALKHDTCLEKEQISDTTDEKGDINSQELVDQYLTPTDKLSWSLLNELDSCPDITPGKEDELDSSMIKLPGLLNRTTIRFKRSGIDGKIISFSEELSPDALEDTQGASSLAFSRKFNTDSKLNVRGSSSNLPFMPGGLNQEGETLQSKATRFLHRDQNGLFDIPQGFKRGLSDTTSAKSEKIDIALGDTENMEELEILPEQSSDTCEEIGTDGLDKSVKVDNEVVEVVDHEIDDEIGDLIPKDTLFKPSMATDSLMNQRKRKTKWAHVVDLNHKIENFDELVPNPARTWPFELDIFQQEAVYHLEQGDSVFVAAHTSAGKTVVAEYAIAMAHKNMTKSIYTSPIKALSNQKFRDFRQTFDDIDVGVITGDVQINPEANCLIMTTEILRSMLYRGSDIIRDVEFVIFDEVHYVNDVDRGVVWEEVIIMLPEHVKIILLSATVPNTLEFASWVGRTKQKDIYVISTPKRPVPLEIFIFAKDTPFKVIDSNRKFLESGFKQHEDKFLKIKPKDNDKQGGTQNSGRGSRAGARGGRGGRGGARGGARGGSHSGNNGPRFIKRDAPTSKSWTTLVEYLRRNELLPVVIFVFSKKRCEEYAETLSGFNFSNAKESSAIHMFVDKAVSRLKKEDRELPQILRMREMLKRGIAVHHGGLLPIIKEVVEILFSRGLVKVLFATETFAMGLNLPTRTVVFSSTRKHDGTGFRDLLPGEFTQMSGRAGRRGLDKIGTVMIMAYQQPADKNSLKQVALGVPTKLTSQFRLTYTMILNLLRIEALKVEDMIKRSFGENSSQSMLPDQQMEILKLEKELQLAELPALDTENVNKLESIFSICSDISYLRENFIKSIIKGNKSKTLFKLGRLITFRNDKGEMHVGAILNVNSGKNIADCLVVTSNSNREQASKFASSNLFFDPIFNEAFNRQWTESWNIKLSKTTSVPTSRIEFVSDEFMPVSKELFSRDQATTRKTMHKLEMLFKRINSWKEFDYHPCMNETTVESISLYYKKLNQLAGMLSDEDVVTMMFKNDNYLKVANKMTIAERIETIKQTLSDENLELLPEYNKRMEVLKTLNYIDPEQLTVSLKGRVACEINSGFELIITELVFENFLGGFSSEEIVALLSCFVYEGKRGNNDDTEVMLATPRLEKGKERICAIVEKVMELSTELKIQLTAEEDAFLENDRFGLVNTVYEWARGRTFNEIMEYANDADESEGTIVRVITFLDEICNQVKNAAMITGDSALHSKMTDAQEKIKRDIVFCASLYL</sequence>
<dbReference type="Pfam" id="PF21408">
    <property type="entry name" value="MTR4-like_stalk"/>
    <property type="match status" value="1"/>
</dbReference>
<dbReference type="PIRSF" id="PIRSF005198">
    <property type="entry name" value="Antiviral_helicase_SKI2"/>
    <property type="match status" value="1"/>
</dbReference>
<evidence type="ECO:0000256" key="1">
    <source>
        <dbReference type="ARBA" id="ARBA00004496"/>
    </source>
</evidence>
<dbReference type="Gene3D" id="1.10.3380.30">
    <property type="match status" value="2"/>
</dbReference>
<evidence type="ECO:0000256" key="5">
    <source>
        <dbReference type="ARBA" id="ARBA00022801"/>
    </source>
</evidence>
<evidence type="ECO:0000256" key="8">
    <source>
        <dbReference type="ARBA" id="ARBA00022884"/>
    </source>
</evidence>
<dbReference type="PROSITE" id="PS51192">
    <property type="entry name" value="HELICASE_ATP_BIND_1"/>
    <property type="match status" value="1"/>
</dbReference>
<dbReference type="Pfam" id="PF13234">
    <property type="entry name" value="MTR4_beta-barrel"/>
    <property type="match status" value="1"/>
</dbReference>
<dbReference type="Pfam" id="PF00270">
    <property type="entry name" value="DEAD"/>
    <property type="match status" value="1"/>
</dbReference>
<reference evidence="13" key="1">
    <citation type="journal article" date="2017" name="Genome Announc.">
        <title>Genome sequences of Cyberlindnera fabianii 65, Pichia kudriavzevii 129, and Saccharomyces cerevisiae 131 isolated from fermented masau fruits in Zimbabwe.</title>
        <authorList>
            <person name="van Rijswijck I.M.H."/>
            <person name="Derks M.F.L."/>
            <person name="Abee T."/>
            <person name="de Ridder D."/>
            <person name="Smid E.J."/>
        </authorList>
    </citation>
    <scope>NUCLEOTIDE SEQUENCE [LARGE SCALE GENOMIC DNA]</scope>
    <source>
        <strain evidence="13">129</strain>
    </source>
</reference>
<evidence type="ECO:0000313" key="12">
    <source>
        <dbReference type="EMBL" id="ONH71675.1"/>
    </source>
</evidence>
<evidence type="ECO:0000256" key="7">
    <source>
        <dbReference type="ARBA" id="ARBA00022840"/>
    </source>
</evidence>
<dbReference type="SMART" id="SM01142">
    <property type="entry name" value="DSHCT"/>
    <property type="match status" value="1"/>
</dbReference>
<dbReference type="Pfam" id="PF00271">
    <property type="entry name" value="Helicase_C"/>
    <property type="match status" value="1"/>
</dbReference>
<feature type="compositionally biased region" description="Gly residues" evidence="9">
    <location>
        <begin position="547"/>
        <end position="566"/>
    </location>
</feature>
<name>A0A1V2LIS2_PICKU</name>
<dbReference type="InterPro" id="IPR001650">
    <property type="entry name" value="Helicase_C-like"/>
</dbReference>
<organism evidence="12 13">
    <name type="scientific">Pichia kudriavzevii</name>
    <name type="common">Yeast</name>
    <name type="synonym">Issatchenkia orientalis</name>
    <dbReference type="NCBI Taxonomy" id="4909"/>
    <lineage>
        <taxon>Eukaryota</taxon>
        <taxon>Fungi</taxon>
        <taxon>Dikarya</taxon>
        <taxon>Ascomycota</taxon>
        <taxon>Saccharomycotina</taxon>
        <taxon>Pichiomycetes</taxon>
        <taxon>Pichiales</taxon>
        <taxon>Pichiaceae</taxon>
        <taxon>Pichia</taxon>
    </lineage>
</organism>
<dbReference type="GO" id="GO:0055087">
    <property type="term" value="C:Ski complex"/>
    <property type="evidence" value="ECO:0007669"/>
    <property type="project" value="TreeGrafter"/>
</dbReference>
<dbReference type="GO" id="GO:0016787">
    <property type="term" value="F:hydrolase activity"/>
    <property type="evidence" value="ECO:0007669"/>
    <property type="project" value="UniProtKB-KW"/>
</dbReference>
<dbReference type="AlphaFoldDB" id="A0A1V2LIS2"/>
<comment type="caution">
    <text evidence="12">The sequence shown here is derived from an EMBL/GenBank/DDBJ whole genome shotgun (WGS) entry which is preliminary data.</text>
</comment>
<evidence type="ECO:0000313" key="13">
    <source>
        <dbReference type="Proteomes" id="UP000189274"/>
    </source>
</evidence>
<dbReference type="SUPFAM" id="SSF52540">
    <property type="entry name" value="P-loop containing nucleoside triphosphate hydrolases"/>
    <property type="match status" value="1"/>
</dbReference>